<accession>A0A6B3L180</accession>
<evidence type="ECO:0000256" key="1">
    <source>
        <dbReference type="ARBA" id="ARBA00009986"/>
    </source>
</evidence>
<dbReference type="Gene3D" id="3.40.605.10">
    <property type="entry name" value="Aldehyde Dehydrogenase, Chain A, domain 1"/>
    <property type="match status" value="1"/>
</dbReference>
<name>A0A6B3L180_9BACT</name>
<proteinExistence type="inferred from homology"/>
<dbReference type="InterPro" id="IPR016161">
    <property type="entry name" value="Ald_DH/histidinol_DH"/>
</dbReference>
<dbReference type="GO" id="GO:0004029">
    <property type="term" value="F:aldehyde dehydrogenase (NAD+) activity"/>
    <property type="evidence" value="ECO:0007669"/>
    <property type="project" value="TreeGrafter"/>
</dbReference>
<evidence type="ECO:0000313" key="5">
    <source>
        <dbReference type="EMBL" id="QQL46048.1"/>
    </source>
</evidence>
<dbReference type="GO" id="GO:0005737">
    <property type="term" value="C:cytoplasm"/>
    <property type="evidence" value="ECO:0007669"/>
    <property type="project" value="TreeGrafter"/>
</dbReference>
<dbReference type="InterPro" id="IPR016163">
    <property type="entry name" value="Ald_DH_C"/>
</dbReference>
<comment type="similarity">
    <text evidence="1 3">Belongs to the aldehyde dehydrogenase family.</text>
</comment>
<dbReference type="EMBL" id="CP066776">
    <property type="protein sequence ID" value="QQL46048.1"/>
    <property type="molecule type" value="Genomic_DNA"/>
</dbReference>
<reference evidence="5 6" key="1">
    <citation type="submission" date="2020-12" db="EMBL/GenBank/DDBJ databases">
        <title>Sulforoseuscoccus oceanibium gen. nov., sp. nov., a representative of the phylum Verrucomicrobia with special cytoplasmic membrane, and proposal of Sulforoseuscoccusaceae fam. nov.</title>
        <authorList>
            <person name="Xi F."/>
        </authorList>
    </citation>
    <scope>NUCLEOTIDE SEQUENCE [LARGE SCALE GENOMIC DNA]</scope>
    <source>
        <strain evidence="5 6">T37</strain>
    </source>
</reference>
<evidence type="ECO:0000256" key="3">
    <source>
        <dbReference type="PIRNR" id="PIRNR036492"/>
    </source>
</evidence>
<evidence type="ECO:0000256" key="2">
    <source>
        <dbReference type="ARBA" id="ARBA00023002"/>
    </source>
</evidence>
<evidence type="ECO:0000313" key="6">
    <source>
        <dbReference type="Proteomes" id="UP000475117"/>
    </source>
</evidence>
<dbReference type="FunFam" id="3.40.605.10:FF:000004">
    <property type="entry name" value="Aldehyde dehydrogenase"/>
    <property type="match status" value="1"/>
</dbReference>
<organism evidence="5 6">
    <name type="scientific">Sulfuriroseicoccus oceanibius</name>
    <dbReference type="NCBI Taxonomy" id="2707525"/>
    <lineage>
        <taxon>Bacteria</taxon>
        <taxon>Pseudomonadati</taxon>
        <taxon>Verrucomicrobiota</taxon>
        <taxon>Verrucomicrobiia</taxon>
        <taxon>Verrucomicrobiales</taxon>
        <taxon>Verrucomicrobiaceae</taxon>
        <taxon>Sulfuriroseicoccus</taxon>
    </lineage>
</organism>
<dbReference type="AlphaFoldDB" id="A0A6B3L180"/>
<dbReference type="Pfam" id="PF00171">
    <property type="entry name" value="Aldedh"/>
    <property type="match status" value="1"/>
</dbReference>
<dbReference type="CDD" id="cd07087">
    <property type="entry name" value="ALDH_F3-13-14_CALDH-like"/>
    <property type="match status" value="1"/>
</dbReference>
<dbReference type="RefSeq" id="WP_164362675.1">
    <property type="nucleotide sequence ID" value="NZ_CP066776.1"/>
</dbReference>
<keyword evidence="2 3" id="KW-0560">Oxidoreductase</keyword>
<dbReference type="InterPro" id="IPR016162">
    <property type="entry name" value="Ald_DH_N"/>
</dbReference>
<feature type="domain" description="Aldehyde dehydrogenase" evidence="4">
    <location>
        <begin position="5"/>
        <end position="426"/>
    </location>
</feature>
<gene>
    <name evidence="5" type="ORF">G3M56_005560</name>
</gene>
<dbReference type="InterPro" id="IPR012394">
    <property type="entry name" value="Aldehyde_DH_NAD(P)"/>
</dbReference>
<sequence>MDSHTSQDQIIRSITQHKAYFESGNTLPLQQRINALNLLEKNLIANRDALIDALHQDLGKPELEAHVAEYHFLLEEIRLVTRKLAKWVKPGRARTPLHFHPSRASIQRDPFGVTLIIAPWNYPIQLSIAPLISAIAAGNTVILKPSELAPPSEQLLTKLIADTFDPAHATVITGDASTSRELLAQPFDFIFFTGSTEVGRIVAQQAAAHLTPCILELGGKCPVVVDEHTDIEQTARRILIGKFFNGGQTCFAPDFVAVHENAHAELVAAMTELLRTTPWHQEMAHIINRRHYDRIQSLITGTEVCFESDDADALRIAPRLLPDAQWSDPALNEEIFGPVLPIVKFSNRNELITRLRKFTSPLALYLFSSDKSFTRELTHAIRSGSVCINDTMKQSGNLNLPFGGVGASGHGRYRGRFGVESFTYQRPVVRRPFLKDLFEIIPPYAEKLPMIRRFLK</sequence>
<evidence type="ECO:0000259" key="4">
    <source>
        <dbReference type="Pfam" id="PF00171"/>
    </source>
</evidence>
<dbReference type="KEGG" id="soa:G3M56_005560"/>
<dbReference type="GO" id="GO:0006081">
    <property type="term" value="P:aldehyde metabolic process"/>
    <property type="evidence" value="ECO:0007669"/>
    <property type="project" value="InterPro"/>
</dbReference>
<dbReference type="InterPro" id="IPR015590">
    <property type="entry name" value="Aldehyde_DH_dom"/>
</dbReference>
<dbReference type="PANTHER" id="PTHR43570:SF16">
    <property type="entry name" value="ALDEHYDE DEHYDROGENASE TYPE III, ISOFORM Q"/>
    <property type="match status" value="1"/>
</dbReference>
<dbReference type="PIRSF" id="PIRSF036492">
    <property type="entry name" value="ALDH"/>
    <property type="match status" value="1"/>
</dbReference>
<keyword evidence="6" id="KW-1185">Reference proteome</keyword>
<protein>
    <recommendedName>
        <fullName evidence="3">Aldehyde dehydrogenase</fullName>
    </recommendedName>
</protein>
<dbReference type="SUPFAM" id="SSF53720">
    <property type="entry name" value="ALDH-like"/>
    <property type="match status" value="1"/>
</dbReference>
<dbReference type="Gene3D" id="3.40.309.10">
    <property type="entry name" value="Aldehyde Dehydrogenase, Chain A, domain 2"/>
    <property type="match status" value="1"/>
</dbReference>
<dbReference type="PANTHER" id="PTHR43570">
    <property type="entry name" value="ALDEHYDE DEHYDROGENASE"/>
    <property type="match status" value="1"/>
</dbReference>
<dbReference type="Proteomes" id="UP000475117">
    <property type="component" value="Chromosome"/>
</dbReference>